<reference evidence="1 2" key="1">
    <citation type="submission" date="2016-03" db="EMBL/GenBank/DDBJ databases">
        <title>EvidentialGene: Evidence-directed Construction of Genes on Genomes.</title>
        <authorList>
            <person name="Gilbert D.G."/>
            <person name="Choi J.-H."/>
            <person name="Mockaitis K."/>
            <person name="Colbourne J."/>
            <person name="Pfrender M."/>
        </authorList>
    </citation>
    <scope>NUCLEOTIDE SEQUENCE [LARGE SCALE GENOMIC DNA]</scope>
    <source>
        <strain evidence="1 2">Xinb3</strain>
        <tissue evidence="1">Complete organism</tissue>
    </source>
</reference>
<keyword evidence="2" id="KW-1185">Reference proteome</keyword>
<sequence length="309" mass="35376">MTVNTNIHLHPYLESAITSMSPEFKSHTTDNQYLIKDENVDWETLIEDNDSYNVSNTYPIDQHKRRVCISCYGGYFPLKSRSQKFKMNVIRFPPITNLAVSHIAIIGRQSYGQSMRTESFNDLVKFTRRWKYFPLRNTTIQNLVGCFGGNGSALALHTAMTSHIDKNSQGETFEPLAYLIPRVNCVYRPGIDKVMIVFYKFSALTVKASNLISFILDFVEIKIQPKDIMFVAYGNATKNKATIFAPIVVKGDEMLTALVDHQSTAWLETMKWGCFARMFPTTNCRNRGRKCIQNVTDEDISEEDDEDIE</sequence>
<evidence type="ECO:0000313" key="2">
    <source>
        <dbReference type="Proteomes" id="UP000076858"/>
    </source>
</evidence>
<protein>
    <submittedName>
        <fullName evidence="1">Uncharacterized protein</fullName>
    </submittedName>
</protein>
<dbReference type="Proteomes" id="UP000076858">
    <property type="component" value="Unassembled WGS sequence"/>
</dbReference>
<organism evidence="1 2">
    <name type="scientific">Daphnia magna</name>
    <dbReference type="NCBI Taxonomy" id="35525"/>
    <lineage>
        <taxon>Eukaryota</taxon>
        <taxon>Metazoa</taxon>
        <taxon>Ecdysozoa</taxon>
        <taxon>Arthropoda</taxon>
        <taxon>Crustacea</taxon>
        <taxon>Branchiopoda</taxon>
        <taxon>Diplostraca</taxon>
        <taxon>Cladocera</taxon>
        <taxon>Anomopoda</taxon>
        <taxon>Daphniidae</taxon>
        <taxon>Daphnia</taxon>
    </lineage>
</organism>
<name>A0A162SAQ8_9CRUS</name>
<gene>
    <name evidence="1" type="ORF">APZ42_012009</name>
</gene>
<accession>A0A162SAQ8</accession>
<proteinExistence type="predicted"/>
<comment type="caution">
    <text evidence="1">The sequence shown here is derived from an EMBL/GenBank/DDBJ whole genome shotgun (WGS) entry which is preliminary data.</text>
</comment>
<evidence type="ECO:0000313" key="1">
    <source>
        <dbReference type="EMBL" id="KZS21137.1"/>
    </source>
</evidence>
<dbReference type="AlphaFoldDB" id="A0A162SAQ8"/>
<dbReference type="EMBL" id="LRGB01000079">
    <property type="protein sequence ID" value="KZS21137.1"/>
    <property type="molecule type" value="Genomic_DNA"/>
</dbReference>